<keyword evidence="2" id="KW-1185">Reference proteome</keyword>
<comment type="caution">
    <text evidence="1">The sequence shown here is derived from an EMBL/GenBank/DDBJ whole genome shotgun (WGS) entry which is preliminary data.</text>
</comment>
<gene>
    <name evidence="1" type="ORF">GWI33_010114</name>
</gene>
<protein>
    <submittedName>
        <fullName evidence="1">Uncharacterized protein</fullName>
    </submittedName>
</protein>
<evidence type="ECO:0000313" key="1">
    <source>
        <dbReference type="EMBL" id="KAF7276528.1"/>
    </source>
</evidence>
<dbReference type="EMBL" id="JAACXV010006153">
    <property type="protein sequence ID" value="KAF7276528.1"/>
    <property type="molecule type" value="Genomic_DNA"/>
</dbReference>
<proteinExistence type="predicted"/>
<sequence>MYCHITVDAVSAPIHLLSKTTYAFASIWPEKDRLMIWQIPYRQPTSARKPSSRSPGFLHLSDIRSPGWRHAQPNRTMTGTHIGTRRVPVDLVPLGHDARPFPFTKLMSIFHECASGHCSIRAGTHEWVVCHRTPVFRLGPTPIRRPIAVSVPRRPPPLIPRALSSRSYE</sequence>
<dbReference type="AlphaFoldDB" id="A0A834ID95"/>
<organism evidence="1 2">
    <name type="scientific">Rhynchophorus ferrugineus</name>
    <name type="common">Red palm weevil</name>
    <name type="synonym">Curculio ferrugineus</name>
    <dbReference type="NCBI Taxonomy" id="354439"/>
    <lineage>
        <taxon>Eukaryota</taxon>
        <taxon>Metazoa</taxon>
        <taxon>Ecdysozoa</taxon>
        <taxon>Arthropoda</taxon>
        <taxon>Hexapoda</taxon>
        <taxon>Insecta</taxon>
        <taxon>Pterygota</taxon>
        <taxon>Neoptera</taxon>
        <taxon>Endopterygota</taxon>
        <taxon>Coleoptera</taxon>
        <taxon>Polyphaga</taxon>
        <taxon>Cucujiformia</taxon>
        <taxon>Curculionidae</taxon>
        <taxon>Dryophthorinae</taxon>
        <taxon>Rhynchophorus</taxon>
    </lineage>
</organism>
<dbReference type="Proteomes" id="UP000625711">
    <property type="component" value="Unassembled WGS sequence"/>
</dbReference>
<accession>A0A834ID95</accession>
<reference evidence="1" key="1">
    <citation type="submission" date="2020-08" db="EMBL/GenBank/DDBJ databases">
        <title>Genome sequencing and assembly of the red palm weevil Rhynchophorus ferrugineus.</title>
        <authorList>
            <person name="Dias G.B."/>
            <person name="Bergman C.M."/>
            <person name="Manee M."/>
        </authorList>
    </citation>
    <scope>NUCLEOTIDE SEQUENCE</scope>
    <source>
        <strain evidence="1">AA-2017</strain>
        <tissue evidence="1">Whole larva</tissue>
    </source>
</reference>
<name>A0A834ID95_RHYFE</name>
<evidence type="ECO:0000313" key="2">
    <source>
        <dbReference type="Proteomes" id="UP000625711"/>
    </source>
</evidence>